<protein>
    <recommendedName>
        <fullName evidence="4">Kinesin-like protein</fullName>
    </recommendedName>
</protein>
<evidence type="ECO:0000256" key="4">
    <source>
        <dbReference type="RuleBase" id="RU000394"/>
    </source>
</evidence>
<feature type="compositionally biased region" description="Pro residues" evidence="5">
    <location>
        <begin position="687"/>
        <end position="696"/>
    </location>
</feature>
<dbReference type="InterPro" id="IPR019821">
    <property type="entry name" value="Kinesin_motor_CS"/>
</dbReference>
<dbReference type="GO" id="GO:0003777">
    <property type="term" value="F:microtubule motor activity"/>
    <property type="evidence" value="ECO:0007669"/>
    <property type="project" value="InterPro"/>
</dbReference>
<dbReference type="GO" id="GO:0007018">
    <property type="term" value="P:microtubule-based movement"/>
    <property type="evidence" value="ECO:0007669"/>
    <property type="project" value="InterPro"/>
</dbReference>
<feature type="compositionally biased region" description="Low complexity" evidence="5">
    <location>
        <begin position="550"/>
        <end position="562"/>
    </location>
</feature>
<feature type="binding site" evidence="3">
    <location>
        <begin position="184"/>
        <end position="191"/>
    </location>
    <ligand>
        <name>ATP</name>
        <dbReference type="ChEBI" id="CHEBI:30616"/>
    </ligand>
</feature>
<evidence type="ECO:0000256" key="1">
    <source>
        <dbReference type="ARBA" id="ARBA00022741"/>
    </source>
</evidence>
<dbReference type="SUPFAM" id="SSF52540">
    <property type="entry name" value="P-loop containing nucleoside triphosphate hydrolases"/>
    <property type="match status" value="1"/>
</dbReference>
<dbReference type="GO" id="GO:0005874">
    <property type="term" value="C:microtubule"/>
    <property type="evidence" value="ECO:0007669"/>
    <property type="project" value="UniProtKB-KW"/>
</dbReference>
<evidence type="ECO:0000256" key="2">
    <source>
        <dbReference type="ARBA" id="ARBA00022840"/>
    </source>
</evidence>
<dbReference type="Proteomes" id="UP000794436">
    <property type="component" value="Unassembled WGS sequence"/>
</dbReference>
<feature type="compositionally biased region" description="Low complexity" evidence="5">
    <location>
        <begin position="520"/>
        <end position="539"/>
    </location>
</feature>
<dbReference type="GO" id="GO:0008017">
    <property type="term" value="F:microtubule binding"/>
    <property type="evidence" value="ECO:0007669"/>
    <property type="project" value="InterPro"/>
</dbReference>
<comment type="similarity">
    <text evidence="3 4">Belongs to the TRAFAC class myosin-kinesin ATPase superfamily. Kinesin family.</text>
</comment>
<gene>
    <name evidence="7" type="ORF">Poli38472_004517</name>
</gene>
<dbReference type="InterPro" id="IPR027417">
    <property type="entry name" value="P-loop_NTPase"/>
</dbReference>
<evidence type="ECO:0000313" key="7">
    <source>
        <dbReference type="EMBL" id="TMW59448.1"/>
    </source>
</evidence>
<feature type="domain" description="Kinesin motor" evidence="6">
    <location>
        <begin position="94"/>
        <end position="453"/>
    </location>
</feature>
<dbReference type="Gene3D" id="3.40.850.10">
    <property type="entry name" value="Kinesin motor domain"/>
    <property type="match status" value="1"/>
</dbReference>
<dbReference type="PANTHER" id="PTHR47972">
    <property type="entry name" value="KINESIN-LIKE PROTEIN KLP-3"/>
    <property type="match status" value="1"/>
</dbReference>
<feature type="compositionally biased region" description="Low complexity" evidence="5">
    <location>
        <begin position="1"/>
        <end position="12"/>
    </location>
</feature>
<reference evidence="7" key="1">
    <citation type="submission" date="2019-03" db="EMBL/GenBank/DDBJ databases">
        <title>Long read genome sequence of the mycoparasitic Pythium oligandrum ATCC 38472 isolated from sugarbeet rhizosphere.</title>
        <authorList>
            <person name="Gaulin E."/>
        </authorList>
    </citation>
    <scope>NUCLEOTIDE SEQUENCE</scope>
    <source>
        <strain evidence="7">ATCC 38472_TT</strain>
    </source>
</reference>
<dbReference type="PRINTS" id="PR00380">
    <property type="entry name" value="KINESINHEAVY"/>
</dbReference>
<sequence length="747" mass="82476">MASLSPSSASSSLDEELRRRRHETKHLRRSLKALKRDVASSFRICKRDFGVLGNELIGALSQKQEKERLLREALEYERVARRLAQTKLVDMQGSIRVMCRVRPLLETEKKDSRVVTVASMQDIQVQSGSSSSSSMMSSENSGVKSFSVDRIFHDEATQQQVFKEVQPLVSAAVDGQHACVFAYGQTGSGKTHTMQGIEDDPGIAYRAAGTIFEHLEAQSHLFVCTVRVQMVEIYNEELYDLLGSDQNSSSPLSAGNSVVAPFQTVQASALGPGFVSRRPLGEIRHGENGVYLRNVDAVTVVNPTEVLVAIEHGESNRAVHSMSIDEHCNRSHSVVIIEIQRVSRADGQVSIGRFVLVDLAGSERMIKSQTSGPRLREAQHINKSLAAISDVLTALLSKEKHVPYRNSKLTHLLQDSLGATDSQMLMIVHVSPSSRDVNETINTLKFAARASHVQNASTRRTERLEMNRLQGIIASQAAQLQALQEKMGGELELRRKYEKRLEEYRQEDHRRRAKENGQSTSPVPAPTTAVTTADVPTKTRIPGTPRRRLSASSTSKTTTPSRMHSGTGQENISENILRSQPTANLDGSGFLLPVPEKKSRGSITPGRRRRSSLTHGDRKPMFSPTRSAPNSGTKRKPTTGTPPRVRSILKKQRVDTDQTVVITKQVSFDLPSKQERVQTIASSGPTKPVPPLPPRQPKTLLRTPMNASRVPARVYRSATPTGLASPPGRVRSVGTPMRLKPKWNGWR</sequence>
<name>A0A8K1CAK6_PYTOL</name>
<dbReference type="InterPro" id="IPR036961">
    <property type="entry name" value="Kinesin_motor_dom_sf"/>
</dbReference>
<dbReference type="EMBL" id="SPLM01000109">
    <property type="protein sequence ID" value="TMW59448.1"/>
    <property type="molecule type" value="Genomic_DNA"/>
</dbReference>
<dbReference type="Pfam" id="PF00225">
    <property type="entry name" value="Kinesin"/>
    <property type="match status" value="1"/>
</dbReference>
<comment type="caution">
    <text evidence="7">The sequence shown here is derived from an EMBL/GenBank/DDBJ whole genome shotgun (WGS) entry which is preliminary data.</text>
</comment>
<dbReference type="InterPro" id="IPR001752">
    <property type="entry name" value="Kinesin_motor_dom"/>
</dbReference>
<keyword evidence="8" id="KW-1185">Reference proteome</keyword>
<evidence type="ECO:0000256" key="5">
    <source>
        <dbReference type="SAM" id="MobiDB-lite"/>
    </source>
</evidence>
<feature type="region of interest" description="Disordered" evidence="5">
    <location>
        <begin position="680"/>
        <end position="700"/>
    </location>
</feature>
<organism evidence="7 8">
    <name type="scientific">Pythium oligandrum</name>
    <name type="common">Mycoparasitic fungus</name>
    <dbReference type="NCBI Taxonomy" id="41045"/>
    <lineage>
        <taxon>Eukaryota</taxon>
        <taxon>Sar</taxon>
        <taxon>Stramenopiles</taxon>
        <taxon>Oomycota</taxon>
        <taxon>Peronosporomycetes</taxon>
        <taxon>Pythiales</taxon>
        <taxon>Pythiaceae</taxon>
        <taxon>Pythium</taxon>
    </lineage>
</organism>
<feature type="compositionally biased region" description="Polar residues" evidence="5">
    <location>
        <begin position="564"/>
        <end position="585"/>
    </location>
</feature>
<proteinExistence type="inferred from homology"/>
<feature type="region of interest" description="Disordered" evidence="5">
    <location>
        <begin position="716"/>
        <end position="737"/>
    </location>
</feature>
<dbReference type="OrthoDB" id="3176171at2759"/>
<evidence type="ECO:0000256" key="3">
    <source>
        <dbReference type="PROSITE-ProRule" id="PRU00283"/>
    </source>
</evidence>
<dbReference type="SMART" id="SM00129">
    <property type="entry name" value="KISc"/>
    <property type="match status" value="1"/>
</dbReference>
<dbReference type="GO" id="GO:0005524">
    <property type="term" value="F:ATP binding"/>
    <property type="evidence" value="ECO:0007669"/>
    <property type="project" value="UniProtKB-UniRule"/>
</dbReference>
<evidence type="ECO:0000313" key="8">
    <source>
        <dbReference type="Proteomes" id="UP000794436"/>
    </source>
</evidence>
<evidence type="ECO:0000259" key="6">
    <source>
        <dbReference type="PROSITE" id="PS50067"/>
    </source>
</evidence>
<dbReference type="AlphaFoldDB" id="A0A8K1CAK6"/>
<keyword evidence="2 3" id="KW-0067">ATP-binding</keyword>
<dbReference type="PROSITE" id="PS00411">
    <property type="entry name" value="KINESIN_MOTOR_1"/>
    <property type="match status" value="1"/>
</dbReference>
<accession>A0A8K1CAK6</accession>
<keyword evidence="4" id="KW-0493">Microtubule</keyword>
<dbReference type="PANTHER" id="PTHR47972:SF28">
    <property type="entry name" value="KINESIN-LIKE PROTEIN KLP-3"/>
    <property type="match status" value="1"/>
</dbReference>
<keyword evidence="1 3" id="KW-0547">Nucleotide-binding</keyword>
<feature type="region of interest" description="Disordered" evidence="5">
    <location>
        <begin position="1"/>
        <end position="24"/>
    </location>
</feature>
<dbReference type="InterPro" id="IPR027640">
    <property type="entry name" value="Kinesin-like_fam"/>
</dbReference>
<keyword evidence="3 4" id="KW-0505">Motor protein</keyword>
<feature type="region of interest" description="Disordered" evidence="5">
    <location>
        <begin position="505"/>
        <end position="646"/>
    </location>
</feature>
<dbReference type="PROSITE" id="PS50067">
    <property type="entry name" value="KINESIN_MOTOR_2"/>
    <property type="match status" value="1"/>
</dbReference>